<sequence length="232" mass="26575">MSHAFRCELIALVEREKALWDTSTDDYRVGERKSAAWTRVVDQLRATGYTFNVCEVKKAWKNLRDQWRKKRKMTVAGVESNCCEWAFMKYMKFLEGCETARWVPAEVGSAEKRRWSSSTDASSPRSTPPTAVDENEFVVSNSTKTTGEQPSKRKRTTVTKQEADDTSACETTKEEMARSTEENLREKDKFAAFGSFVGSFLRDMPNDEAIQKMNVISQALFQQVVLLDNQYN</sequence>
<dbReference type="InterPro" id="IPR006578">
    <property type="entry name" value="MADF-dom"/>
</dbReference>
<dbReference type="PANTHER" id="PTHR12243:SF67">
    <property type="entry name" value="COREPRESSOR OF PANGOLIN, ISOFORM A-RELATED"/>
    <property type="match status" value="1"/>
</dbReference>
<dbReference type="Pfam" id="PF10545">
    <property type="entry name" value="MADF_DNA_bdg"/>
    <property type="match status" value="1"/>
</dbReference>
<protein>
    <recommendedName>
        <fullName evidence="2">MADF domain-containing protein</fullName>
    </recommendedName>
</protein>
<dbReference type="PANTHER" id="PTHR12243">
    <property type="entry name" value="MADF DOMAIN TRANSCRIPTION FACTOR"/>
    <property type="match status" value="1"/>
</dbReference>
<dbReference type="Proteomes" id="UP001331761">
    <property type="component" value="Unassembled WGS sequence"/>
</dbReference>
<feature type="domain" description="MADF" evidence="2">
    <location>
        <begin position="8"/>
        <end position="99"/>
    </location>
</feature>
<keyword evidence="4" id="KW-1185">Reference proteome</keyword>
<dbReference type="PROSITE" id="PS51029">
    <property type="entry name" value="MADF"/>
    <property type="match status" value="1"/>
</dbReference>
<gene>
    <name evidence="3" type="ORF">GCK32_004726</name>
</gene>
<dbReference type="SMART" id="SM00595">
    <property type="entry name" value="MADF"/>
    <property type="match status" value="1"/>
</dbReference>
<evidence type="ECO:0000259" key="2">
    <source>
        <dbReference type="PROSITE" id="PS51029"/>
    </source>
</evidence>
<feature type="compositionally biased region" description="Polar residues" evidence="1">
    <location>
        <begin position="138"/>
        <end position="149"/>
    </location>
</feature>
<dbReference type="AlphaFoldDB" id="A0AAN8F3L8"/>
<proteinExistence type="predicted"/>
<evidence type="ECO:0000313" key="4">
    <source>
        <dbReference type="Proteomes" id="UP001331761"/>
    </source>
</evidence>
<feature type="compositionally biased region" description="Low complexity" evidence="1">
    <location>
        <begin position="116"/>
        <end position="130"/>
    </location>
</feature>
<evidence type="ECO:0000313" key="3">
    <source>
        <dbReference type="EMBL" id="KAK5972726.1"/>
    </source>
</evidence>
<name>A0AAN8F3L8_TRICO</name>
<feature type="region of interest" description="Disordered" evidence="1">
    <location>
        <begin position="108"/>
        <end position="168"/>
    </location>
</feature>
<dbReference type="EMBL" id="WIXE01016363">
    <property type="protein sequence ID" value="KAK5972726.1"/>
    <property type="molecule type" value="Genomic_DNA"/>
</dbReference>
<accession>A0AAN8F3L8</accession>
<dbReference type="InterPro" id="IPR039353">
    <property type="entry name" value="TF_Adf1"/>
</dbReference>
<evidence type="ECO:0000256" key="1">
    <source>
        <dbReference type="SAM" id="MobiDB-lite"/>
    </source>
</evidence>
<reference evidence="3 4" key="1">
    <citation type="submission" date="2019-10" db="EMBL/GenBank/DDBJ databases">
        <title>Assembly and Annotation for the nematode Trichostrongylus colubriformis.</title>
        <authorList>
            <person name="Martin J."/>
        </authorList>
    </citation>
    <scope>NUCLEOTIDE SEQUENCE [LARGE SCALE GENOMIC DNA]</scope>
    <source>
        <strain evidence="3">G859</strain>
        <tissue evidence="3">Whole worm</tissue>
    </source>
</reference>
<comment type="caution">
    <text evidence="3">The sequence shown here is derived from an EMBL/GenBank/DDBJ whole genome shotgun (WGS) entry which is preliminary data.</text>
</comment>
<organism evidence="3 4">
    <name type="scientific">Trichostrongylus colubriformis</name>
    <name type="common">Black scour worm</name>
    <dbReference type="NCBI Taxonomy" id="6319"/>
    <lineage>
        <taxon>Eukaryota</taxon>
        <taxon>Metazoa</taxon>
        <taxon>Ecdysozoa</taxon>
        <taxon>Nematoda</taxon>
        <taxon>Chromadorea</taxon>
        <taxon>Rhabditida</taxon>
        <taxon>Rhabditina</taxon>
        <taxon>Rhabditomorpha</taxon>
        <taxon>Strongyloidea</taxon>
        <taxon>Trichostrongylidae</taxon>
        <taxon>Trichostrongylus</taxon>
    </lineage>
</organism>